<protein>
    <submittedName>
        <fullName evidence="1">Uncharacterized protein</fullName>
    </submittedName>
</protein>
<gene>
    <name evidence="1" type="ORF">A2639_01890</name>
</gene>
<evidence type="ECO:0000313" key="2">
    <source>
        <dbReference type="Proteomes" id="UP000178991"/>
    </source>
</evidence>
<dbReference type="AlphaFoldDB" id="A0A1G2HLG7"/>
<accession>A0A1G2HLG7</accession>
<comment type="caution">
    <text evidence="1">The sequence shown here is derived from an EMBL/GenBank/DDBJ whole genome shotgun (WGS) entry which is preliminary data.</text>
</comment>
<dbReference type="EMBL" id="MHOL01000006">
    <property type="protein sequence ID" value="OGZ63110.1"/>
    <property type="molecule type" value="Genomic_DNA"/>
</dbReference>
<dbReference type="Proteomes" id="UP000178991">
    <property type="component" value="Unassembled WGS sequence"/>
</dbReference>
<organism evidence="1 2">
    <name type="scientific">Candidatus Staskawiczbacteria bacterium RIFCSPHIGHO2_01_FULL_34_27</name>
    <dbReference type="NCBI Taxonomy" id="1802199"/>
    <lineage>
        <taxon>Bacteria</taxon>
        <taxon>Candidatus Staskawicziibacteriota</taxon>
    </lineage>
</organism>
<name>A0A1G2HLG7_9BACT</name>
<proteinExistence type="predicted"/>
<reference evidence="1 2" key="1">
    <citation type="journal article" date="2016" name="Nat. Commun.">
        <title>Thousands of microbial genomes shed light on interconnected biogeochemical processes in an aquifer system.</title>
        <authorList>
            <person name="Anantharaman K."/>
            <person name="Brown C.T."/>
            <person name="Hug L.A."/>
            <person name="Sharon I."/>
            <person name="Castelle C.J."/>
            <person name="Probst A.J."/>
            <person name="Thomas B.C."/>
            <person name="Singh A."/>
            <person name="Wilkins M.J."/>
            <person name="Karaoz U."/>
            <person name="Brodie E.L."/>
            <person name="Williams K.H."/>
            <person name="Hubbard S.S."/>
            <person name="Banfield J.F."/>
        </authorList>
    </citation>
    <scope>NUCLEOTIDE SEQUENCE [LARGE SCALE GENOMIC DNA]</scope>
</reference>
<sequence>MIQIIAFIIFLLSTLVVAFMLFRKVPVLNELPKNGHHGIKKPELVLNAENKVRDFYFHFFKKQMLLHKILSFAKISILKIENKIDSLLHGVRKKTQEAVKERKKKK</sequence>
<evidence type="ECO:0000313" key="1">
    <source>
        <dbReference type="EMBL" id="OGZ63110.1"/>
    </source>
</evidence>